<organism evidence="1">
    <name type="scientific">viral metagenome</name>
    <dbReference type="NCBI Taxonomy" id="1070528"/>
    <lineage>
        <taxon>unclassified sequences</taxon>
        <taxon>metagenomes</taxon>
        <taxon>organismal metagenomes</taxon>
    </lineage>
</organism>
<sequence>MSNLNINSRFNRYSGLFYVATPEMGVPLDQFEALLESYKLAFAQFKGGKMVRDYNYGETPPECTT</sequence>
<dbReference type="EMBL" id="MT144866">
    <property type="protein sequence ID" value="QJI00648.1"/>
    <property type="molecule type" value="Genomic_DNA"/>
</dbReference>
<evidence type="ECO:0000313" key="1">
    <source>
        <dbReference type="EMBL" id="QJA84674.1"/>
    </source>
</evidence>
<gene>
    <name evidence="1" type="ORF">MM415A00172_0018</name>
    <name evidence="2" type="ORF">TM448B02017_0008</name>
</gene>
<reference evidence="1" key="1">
    <citation type="submission" date="2020-03" db="EMBL/GenBank/DDBJ databases">
        <title>The deep terrestrial virosphere.</title>
        <authorList>
            <person name="Holmfeldt K."/>
            <person name="Nilsson E."/>
            <person name="Simone D."/>
            <person name="Lopez-Fernandez M."/>
            <person name="Wu X."/>
            <person name="de Brujin I."/>
            <person name="Lundin D."/>
            <person name="Andersson A."/>
            <person name="Bertilsson S."/>
            <person name="Dopson M."/>
        </authorList>
    </citation>
    <scope>NUCLEOTIDE SEQUENCE</scope>
    <source>
        <strain evidence="1">MM415A00172</strain>
        <strain evidence="2">TM448B02017</strain>
    </source>
</reference>
<evidence type="ECO:0000313" key="2">
    <source>
        <dbReference type="EMBL" id="QJI00648.1"/>
    </source>
</evidence>
<dbReference type="EMBL" id="MT142533">
    <property type="protein sequence ID" value="QJA84674.1"/>
    <property type="molecule type" value="Genomic_DNA"/>
</dbReference>
<dbReference type="AlphaFoldDB" id="A0A6M3KTD2"/>
<protein>
    <submittedName>
        <fullName evidence="1">Uncharacterized protein</fullName>
    </submittedName>
</protein>
<accession>A0A6M3KTD2</accession>
<proteinExistence type="predicted"/>
<name>A0A6M3KTD2_9ZZZZ</name>